<accession>A0A6N2VB73</accession>
<dbReference type="GO" id="GO:0043752">
    <property type="term" value="F:adenosylcobinamide kinase activity"/>
    <property type="evidence" value="ECO:0007669"/>
    <property type="project" value="UniProtKB-EC"/>
</dbReference>
<keyword evidence="13" id="KW-0418">Kinase</keyword>
<dbReference type="GO" id="GO:0005524">
    <property type="term" value="F:ATP binding"/>
    <property type="evidence" value="ECO:0007669"/>
    <property type="project" value="UniProtKB-KW"/>
</dbReference>
<comment type="pathway">
    <text evidence="6">Cofactor biosynthesis; adenosylcobalamin biosynthesis; adenosylcobalamin from cob(II)yrinate a,c-diamide: step 5/7.</text>
</comment>
<gene>
    <name evidence="20" type="primary">cobU</name>
    <name evidence="20" type="ORF">BHLFYP23_00960</name>
</gene>
<evidence type="ECO:0000256" key="7">
    <source>
        <dbReference type="ARBA" id="ARBA00007490"/>
    </source>
</evidence>
<keyword evidence="12 19" id="KW-0547">Nucleotide-binding</keyword>
<proteinExistence type="inferred from homology"/>
<dbReference type="PIRSF" id="PIRSF006135">
    <property type="entry name" value="CobU"/>
    <property type="match status" value="1"/>
</dbReference>
<evidence type="ECO:0000256" key="3">
    <source>
        <dbReference type="ARBA" id="ARBA00001522"/>
    </source>
</evidence>
<dbReference type="GO" id="GO:0009236">
    <property type="term" value="P:cobalamin biosynthetic process"/>
    <property type="evidence" value="ECO:0007669"/>
    <property type="project" value="UniProtKB-UniPathway"/>
</dbReference>
<comment type="similarity">
    <text evidence="7">Belongs to the CobU/CobP family.</text>
</comment>
<evidence type="ECO:0000256" key="13">
    <source>
        <dbReference type="ARBA" id="ARBA00022777"/>
    </source>
</evidence>
<evidence type="ECO:0000256" key="18">
    <source>
        <dbReference type="PIRSR" id="PIRSR006135-1"/>
    </source>
</evidence>
<dbReference type="RefSeq" id="WP_156342684.1">
    <property type="nucleotide sequence ID" value="NZ_CACRSY010000015.1"/>
</dbReference>
<evidence type="ECO:0000256" key="14">
    <source>
        <dbReference type="ARBA" id="ARBA00022840"/>
    </source>
</evidence>
<evidence type="ECO:0000256" key="2">
    <source>
        <dbReference type="ARBA" id="ARBA00000711"/>
    </source>
</evidence>
<dbReference type="AlphaFoldDB" id="A0A6N2VB73"/>
<protein>
    <recommendedName>
        <fullName evidence="16">Adenosylcobinamide kinase</fullName>
        <ecNumber evidence="8">2.7.1.156</ecNumber>
        <ecNumber evidence="9">2.7.7.62</ecNumber>
    </recommendedName>
    <alternativeName>
        <fullName evidence="17">Adenosylcobinamide-phosphate guanylyltransferase</fullName>
    </alternativeName>
</protein>
<evidence type="ECO:0000256" key="4">
    <source>
        <dbReference type="ARBA" id="ARBA00003889"/>
    </source>
</evidence>
<feature type="binding site" evidence="19">
    <location>
        <begin position="7"/>
        <end position="14"/>
    </location>
    <ligand>
        <name>GTP</name>
        <dbReference type="ChEBI" id="CHEBI:37565"/>
    </ligand>
</feature>
<sequence length="178" mass="20173">MITLITGGSGSGKSAYAEQKVVEFGDFNRIYIATMYPFDEESHQRIARHRAMRAEKNFSTVECYVGLKNVKIPKHSCVLLECLSNLTANEMFQENGAKEKVVEEILEGVKNLDKQAEQVVIVTNEIFSDGIEYDEETKQYQKYLGEINARLAAWAKEVTEVVYGIPVQPKNTERKEGQ</sequence>
<keyword evidence="14" id="KW-0067">ATP-binding</keyword>
<dbReference type="GO" id="GO:0005525">
    <property type="term" value="F:GTP binding"/>
    <property type="evidence" value="ECO:0007669"/>
    <property type="project" value="UniProtKB-KW"/>
</dbReference>
<organism evidence="20">
    <name type="scientific">Blautia hansenii</name>
    <name type="common">Ruminococcus hansenii</name>
    <dbReference type="NCBI Taxonomy" id="1322"/>
    <lineage>
        <taxon>Bacteria</taxon>
        <taxon>Bacillati</taxon>
        <taxon>Bacillota</taxon>
        <taxon>Clostridia</taxon>
        <taxon>Lachnospirales</taxon>
        <taxon>Lachnospiraceae</taxon>
        <taxon>Blautia</taxon>
    </lineage>
</organism>
<feature type="active site" description="GMP-histidine intermediate" evidence="18">
    <location>
        <position position="49"/>
    </location>
</feature>
<dbReference type="Pfam" id="PF02283">
    <property type="entry name" value="CobU"/>
    <property type="match status" value="1"/>
</dbReference>
<comment type="function">
    <text evidence="4">Catalyzes ATP-dependent phosphorylation of adenosylcobinamide and addition of GMP to adenosylcobinamide phosphate.</text>
</comment>
<comment type="catalytic activity">
    <reaction evidence="1">
        <text>adenosylcob(III)inamide + ATP = adenosylcob(III)inamide phosphate + ADP + H(+)</text>
        <dbReference type="Rhea" id="RHEA:15769"/>
        <dbReference type="ChEBI" id="CHEBI:2480"/>
        <dbReference type="ChEBI" id="CHEBI:15378"/>
        <dbReference type="ChEBI" id="CHEBI:30616"/>
        <dbReference type="ChEBI" id="CHEBI:58502"/>
        <dbReference type="ChEBI" id="CHEBI:456216"/>
        <dbReference type="EC" id="2.7.1.156"/>
    </reaction>
</comment>
<reference evidence="20" key="1">
    <citation type="submission" date="2019-11" db="EMBL/GenBank/DDBJ databases">
        <authorList>
            <person name="Feng L."/>
        </authorList>
    </citation>
    <scope>NUCLEOTIDE SEQUENCE</scope>
    <source>
        <strain evidence="20">BhanseniiLFYP23</strain>
    </source>
</reference>
<evidence type="ECO:0000256" key="9">
    <source>
        <dbReference type="ARBA" id="ARBA00012523"/>
    </source>
</evidence>
<dbReference type="EC" id="2.7.1.156" evidence="8"/>
<dbReference type="SUPFAM" id="SSF52540">
    <property type="entry name" value="P-loop containing nucleoside triphosphate hydrolases"/>
    <property type="match status" value="1"/>
</dbReference>
<evidence type="ECO:0000256" key="17">
    <source>
        <dbReference type="ARBA" id="ARBA00030571"/>
    </source>
</evidence>
<dbReference type="EC" id="2.7.7.62" evidence="9"/>
<name>A0A6N2VB73_BLAHA</name>
<evidence type="ECO:0000256" key="8">
    <source>
        <dbReference type="ARBA" id="ARBA00012016"/>
    </source>
</evidence>
<keyword evidence="15 19" id="KW-0342">GTP-binding</keyword>
<dbReference type="PANTHER" id="PTHR34848">
    <property type="match status" value="1"/>
</dbReference>
<keyword evidence="11 20" id="KW-0808">Transferase</keyword>
<comment type="catalytic activity">
    <reaction evidence="3">
        <text>adenosylcob(III)inamide + GTP = adenosylcob(III)inamide phosphate + GDP + H(+)</text>
        <dbReference type="Rhea" id="RHEA:15765"/>
        <dbReference type="ChEBI" id="CHEBI:2480"/>
        <dbReference type="ChEBI" id="CHEBI:15378"/>
        <dbReference type="ChEBI" id="CHEBI:37565"/>
        <dbReference type="ChEBI" id="CHEBI:58189"/>
        <dbReference type="ChEBI" id="CHEBI:58502"/>
        <dbReference type="EC" id="2.7.1.156"/>
    </reaction>
</comment>
<evidence type="ECO:0000256" key="6">
    <source>
        <dbReference type="ARBA" id="ARBA00005159"/>
    </source>
</evidence>
<evidence type="ECO:0000256" key="5">
    <source>
        <dbReference type="ARBA" id="ARBA00004692"/>
    </source>
</evidence>
<dbReference type="CDD" id="cd00544">
    <property type="entry name" value="CobU"/>
    <property type="match status" value="1"/>
</dbReference>
<dbReference type="GO" id="GO:0008820">
    <property type="term" value="F:cobinamide phosphate guanylyltransferase activity"/>
    <property type="evidence" value="ECO:0007669"/>
    <property type="project" value="UniProtKB-EC"/>
</dbReference>
<evidence type="ECO:0000313" key="20">
    <source>
        <dbReference type="EMBL" id="VYT27180.1"/>
    </source>
</evidence>
<evidence type="ECO:0000256" key="12">
    <source>
        <dbReference type="ARBA" id="ARBA00022741"/>
    </source>
</evidence>
<evidence type="ECO:0000256" key="11">
    <source>
        <dbReference type="ARBA" id="ARBA00022679"/>
    </source>
</evidence>
<comment type="catalytic activity">
    <reaction evidence="2">
        <text>adenosylcob(III)inamide phosphate + GTP + H(+) = adenosylcob(III)inamide-GDP + diphosphate</text>
        <dbReference type="Rhea" id="RHEA:22712"/>
        <dbReference type="ChEBI" id="CHEBI:15378"/>
        <dbReference type="ChEBI" id="CHEBI:33019"/>
        <dbReference type="ChEBI" id="CHEBI:37565"/>
        <dbReference type="ChEBI" id="CHEBI:58502"/>
        <dbReference type="ChEBI" id="CHEBI:60487"/>
        <dbReference type="EC" id="2.7.7.62"/>
    </reaction>
</comment>
<dbReference type="InterPro" id="IPR027417">
    <property type="entry name" value="P-loop_NTPase"/>
</dbReference>
<evidence type="ECO:0000256" key="19">
    <source>
        <dbReference type="PIRSR" id="PIRSR006135-2"/>
    </source>
</evidence>
<evidence type="ECO:0000256" key="16">
    <source>
        <dbReference type="ARBA" id="ARBA00029570"/>
    </source>
</evidence>
<dbReference type="Gene3D" id="3.40.50.300">
    <property type="entry name" value="P-loop containing nucleotide triphosphate hydrolases"/>
    <property type="match status" value="1"/>
</dbReference>
<feature type="binding site" evidence="19">
    <location>
        <begin position="50"/>
        <end position="53"/>
    </location>
    <ligand>
        <name>GTP</name>
        <dbReference type="ChEBI" id="CHEBI:37565"/>
    </ligand>
</feature>
<evidence type="ECO:0000256" key="10">
    <source>
        <dbReference type="ARBA" id="ARBA00022573"/>
    </source>
</evidence>
<dbReference type="UniPathway" id="UPA00148">
    <property type="reaction ID" value="UER00236"/>
</dbReference>
<keyword evidence="10" id="KW-0169">Cobalamin biosynthesis</keyword>
<dbReference type="PANTHER" id="PTHR34848:SF1">
    <property type="entry name" value="BIFUNCTIONAL ADENOSYLCOBALAMIN BIOSYNTHESIS PROTEIN COBU"/>
    <property type="match status" value="1"/>
</dbReference>
<dbReference type="EMBL" id="CACRSY010000015">
    <property type="protein sequence ID" value="VYT27180.1"/>
    <property type="molecule type" value="Genomic_DNA"/>
</dbReference>
<evidence type="ECO:0000256" key="15">
    <source>
        <dbReference type="ARBA" id="ARBA00023134"/>
    </source>
</evidence>
<feature type="binding site" evidence="19">
    <location>
        <position position="62"/>
    </location>
    <ligand>
        <name>GTP</name>
        <dbReference type="ChEBI" id="CHEBI:37565"/>
    </ligand>
</feature>
<feature type="binding site" evidence="19">
    <location>
        <position position="81"/>
    </location>
    <ligand>
        <name>GTP</name>
        <dbReference type="ChEBI" id="CHEBI:37565"/>
    </ligand>
</feature>
<comment type="pathway">
    <text evidence="5">Cofactor biosynthesis; adenosylcobalamin biosynthesis; adenosylcobalamin from cob(II)yrinate a,c-diamide: step 6/7.</text>
</comment>
<evidence type="ECO:0000256" key="1">
    <source>
        <dbReference type="ARBA" id="ARBA00000312"/>
    </source>
</evidence>
<dbReference type="InterPro" id="IPR003203">
    <property type="entry name" value="CobU/CobP"/>
</dbReference>